<name>A0A6A2WHV2_HIBSY</name>
<reference evidence="3" key="1">
    <citation type="submission" date="2019-09" db="EMBL/GenBank/DDBJ databases">
        <title>Draft genome information of white flower Hibiscus syriacus.</title>
        <authorList>
            <person name="Kim Y.-M."/>
        </authorList>
    </citation>
    <scope>NUCLEOTIDE SEQUENCE [LARGE SCALE GENOMIC DNA]</scope>
    <source>
        <strain evidence="3">YM2019G1</strain>
    </source>
</reference>
<dbReference type="GO" id="GO:0003755">
    <property type="term" value="F:peptidyl-prolyl cis-trans isomerase activity"/>
    <property type="evidence" value="ECO:0007669"/>
    <property type="project" value="UniProtKB-KW"/>
</dbReference>
<evidence type="ECO:0000313" key="4">
    <source>
        <dbReference type="Proteomes" id="UP000436088"/>
    </source>
</evidence>
<dbReference type="Proteomes" id="UP000436088">
    <property type="component" value="Unassembled WGS sequence"/>
</dbReference>
<keyword evidence="1" id="KW-0697">Rotamase</keyword>
<dbReference type="AlphaFoldDB" id="A0A6A2WHV2"/>
<gene>
    <name evidence="3" type="ORF">F3Y22_tig00116983pilonHSYRG00026</name>
</gene>
<accession>A0A6A2WHV2</accession>
<evidence type="ECO:0000259" key="2">
    <source>
        <dbReference type="PROSITE" id="PS50059"/>
    </source>
</evidence>
<evidence type="ECO:0000313" key="3">
    <source>
        <dbReference type="EMBL" id="KAE8657731.1"/>
    </source>
</evidence>
<protein>
    <recommendedName>
        <fullName evidence="1">peptidylprolyl isomerase</fullName>
        <ecNumber evidence="1">5.2.1.8</ecNumber>
    </recommendedName>
</protein>
<dbReference type="PANTHER" id="PTHR47862">
    <property type="entry name" value="PEPTIDYL-PROLYL CIS-TRANS ISOMERASE FKBP18, CHLOROPLASTIC"/>
    <property type="match status" value="1"/>
</dbReference>
<dbReference type="InterPro" id="IPR044180">
    <property type="entry name" value="FKBP18-like"/>
</dbReference>
<dbReference type="PANTHER" id="PTHR47862:SF2">
    <property type="entry name" value="PEPTIDYLPROLYL ISOMERASE"/>
    <property type="match status" value="1"/>
</dbReference>
<dbReference type="EC" id="5.2.1.8" evidence="1"/>
<dbReference type="InterPro" id="IPR001179">
    <property type="entry name" value="PPIase_FKBP_dom"/>
</dbReference>
<dbReference type="Gene3D" id="3.10.50.40">
    <property type="match status" value="1"/>
</dbReference>
<comment type="catalytic activity">
    <reaction evidence="1">
        <text>[protein]-peptidylproline (omega=180) = [protein]-peptidylproline (omega=0)</text>
        <dbReference type="Rhea" id="RHEA:16237"/>
        <dbReference type="Rhea" id="RHEA-COMP:10747"/>
        <dbReference type="Rhea" id="RHEA-COMP:10748"/>
        <dbReference type="ChEBI" id="CHEBI:83833"/>
        <dbReference type="ChEBI" id="CHEBI:83834"/>
        <dbReference type="EC" id="5.2.1.8"/>
    </reaction>
</comment>
<dbReference type="InterPro" id="IPR046357">
    <property type="entry name" value="PPIase_dom_sf"/>
</dbReference>
<keyword evidence="1 3" id="KW-0413">Isomerase</keyword>
<dbReference type="EMBL" id="VEPZ02001755">
    <property type="protein sequence ID" value="KAE8657731.1"/>
    <property type="molecule type" value="Genomic_DNA"/>
</dbReference>
<proteinExistence type="predicted"/>
<dbReference type="SUPFAM" id="SSF54534">
    <property type="entry name" value="FKBP-like"/>
    <property type="match status" value="1"/>
</dbReference>
<dbReference type="PROSITE" id="PS50059">
    <property type="entry name" value="FKBP_PPIASE"/>
    <property type="match status" value="1"/>
</dbReference>
<organism evidence="3 4">
    <name type="scientific">Hibiscus syriacus</name>
    <name type="common">Rose of Sharon</name>
    <dbReference type="NCBI Taxonomy" id="106335"/>
    <lineage>
        <taxon>Eukaryota</taxon>
        <taxon>Viridiplantae</taxon>
        <taxon>Streptophyta</taxon>
        <taxon>Embryophyta</taxon>
        <taxon>Tracheophyta</taxon>
        <taxon>Spermatophyta</taxon>
        <taxon>Magnoliopsida</taxon>
        <taxon>eudicotyledons</taxon>
        <taxon>Gunneridae</taxon>
        <taxon>Pentapetalae</taxon>
        <taxon>rosids</taxon>
        <taxon>malvids</taxon>
        <taxon>Malvales</taxon>
        <taxon>Malvaceae</taxon>
        <taxon>Malvoideae</taxon>
        <taxon>Hibiscus</taxon>
    </lineage>
</organism>
<dbReference type="Pfam" id="PF00254">
    <property type="entry name" value="FKBP_C"/>
    <property type="match status" value="1"/>
</dbReference>
<feature type="domain" description="PPIase FKBP-type" evidence="2">
    <location>
        <begin position="127"/>
        <end position="222"/>
    </location>
</feature>
<dbReference type="GO" id="GO:0009543">
    <property type="term" value="C:chloroplast thylakoid lumen"/>
    <property type="evidence" value="ECO:0007669"/>
    <property type="project" value="TreeGrafter"/>
</dbReference>
<keyword evidence="4" id="KW-1185">Reference proteome</keyword>
<comment type="caution">
    <text evidence="3">The sequence shown here is derived from an EMBL/GenBank/DDBJ whole genome shotgun (WGS) entry which is preliminary data.</text>
</comment>
<sequence length="222" mass="24248">MELSSFPYHQNTLTLLHNPFFSLPFSGKRLPKRKPFVLLCEGTLSFSDDNNSKPAILCLQQEGKRALLASLLIAVAAMYVSDVAEVVSTSRRALRGAKIPEIEFTTLPNGLKYYDLKVGSGLKVVRGSRVAVPFAVNTTGQTDMFELMQPYGFDIGQSERGNVLKGLDLGVKGMRVGGQVRPVYSMAFPQSTADSSSRASIWKKGVQEIPPNAAIESKVICF</sequence>
<evidence type="ECO:0000256" key="1">
    <source>
        <dbReference type="PROSITE-ProRule" id="PRU00277"/>
    </source>
</evidence>